<sequence length="341" mass="37601">MLKRMRYLYVFLIGALVAFGITYIPLPYYITKPGLAEKLSPYVQVEGGEKEKGDFMLVTVSMSRANVISYAVAKLSKYQEIYQQDQIMQKGESDKEYQFRQTHMMDESQNAAIYNAYTRAGKKVSYENKGVYVVFVSQGMPAEKVFKPGDLLRSVDGKPLQTADEFIAYMKTKKLGDQVAIEYERNKDKKQAAVPLKQLKDQPEGRAGIGVQIVTDSELQVEPKVKIDAHQIGGPSAGMMFTLEIYNQLTPGDLTKGHEIAGTGTIDEKGTIGPIGGISQKIVAASEAGAEIFFAPNEGGKAGSNYKDAVKTAKDIGTKMKIVPVDTWDDALHYLEKLPGK</sequence>
<keyword evidence="1" id="KW-0645">Protease</keyword>
<dbReference type="Proteomes" id="UP001156102">
    <property type="component" value="Unassembled WGS sequence"/>
</dbReference>
<dbReference type="GO" id="GO:0004176">
    <property type="term" value="F:ATP-dependent peptidase activity"/>
    <property type="evidence" value="ECO:0007669"/>
    <property type="project" value="UniProtKB-UniRule"/>
</dbReference>
<feature type="transmembrane region" description="Helical" evidence="2">
    <location>
        <begin position="7"/>
        <end position="30"/>
    </location>
</feature>
<dbReference type="EMBL" id="JANCLT010000010">
    <property type="protein sequence ID" value="MCP8970261.1"/>
    <property type="molecule type" value="Genomic_DNA"/>
</dbReference>
<dbReference type="InterPro" id="IPR027065">
    <property type="entry name" value="Lon_Prtase"/>
</dbReference>
<feature type="domain" description="Lon proteolytic" evidence="4">
    <location>
        <begin position="231"/>
        <end position="338"/>
    </location>
</feature>
<dbReference type="SUPFAM" id="SSF50156">
    <property type="entry name" value="PDZ domain-like"/>
    <property type="match status" value="1"/>
</dbReference>
<dbReference type="InterPro" id="IPR014721">
    <property type="entry name" value="Ribsml_uS5_D2-typ_fold_subgr"/>
</dbReference>
<dbReference type="InterPro" id="IPR001478">
    <property type="entry name" value="PDZ"/>
</dbReference>
<gene>
    <name evidence="5" type="ORF">NK662_17200</name>
</gene>
<comment type="similarity">
    <text evidence="1">Belongs to the peptidase S16 family.</text>
</comment>
<keyword evidence="2" id="KW-0472">Membrane</keyword>
<dbReference type="PROSITE" id="PS51786">
    <property type="entry name" value="LON_PROTEOLYTIC"/>
    <property type="match status" value="1"/>
</dbReference>
<dbReference type="GO" id="GO:0005524">
    <property type="term" value="F:ATP binding"/>
    <property type="evidence" value="ECO:0007669"/>
    <property type="project" value="InterPro"/>
</dbReference>
<keyword evidence="1" id="KW-0720">Serine protease</keyword>
<evidence type="ECO:0000313" key="6">
    <source>
        <dbReference type="Proteomes" id="UP001156102"/>
    </source>
</evidence>
<name>A0AA41XDT3_9BACI</name>
<dbReference type="InterPro" id="IPR008269">
    <property type="entry name" value="Lon_proteolytic"/>
</dbReference>
<organism evidence="5 6">
    <name type="scientific">Ectobacillus ponti</name>
    <dbReference type="NCBI Taxonomy" id="2961894"/>
    <lineage>
        <taxon>Bacteria</taxon>
        <taxon>Bacillati</taxon>
        <taxon>Bacillota</taxon>
        <taxon>Bacilli</taxon>
        <taxon>Bacillales</taxon>
        <taxon>Bacillaceae</taxon>
        <taxon>Ectobacillus</taxon>
    </lineage>
</organism>
<accession>A0AA41XDT3</accession>
<dbReference type="PANTHER" id="PTHR10046">
    <property type="entry name" value="ATP DEPENDENT LON PROTEASE FAMILY MEMBER"/>
    <property type="match status" value="1"/>
</dbReference>
<dbReference type="EC" id="3.4.21.53" evidence="1"/>
<dbReference type="InterPro" id="IPR020568">
    <property type="entry name" value="Ribosomal_Su5_D2-typ_SF"/>
</dbReference>
<dbReference type="GO" id="GO:0030163">
    <property type="term" value="P:protein catabolic process"/>
    <property type="evidence" value="ECO:0007669"/>
    <property type="project" value="InterPro"/>
</dbReference>
<dbReference type="GO" id="GO:0004252">
    <property type="term" value="F:serine-type endopeptidase activity"/>
    <property type="evidence" value="ECO:0007669"/>
    <property type="project" value="UniProtKB-UniRule"/>
</dbReference>
<comment type="caution">
    <text evidence="5">The sequence shown here is derived from an EMBL/GenBank/DDBJ whole genome shotgun (WGS) entry which is preliminary data.</text>
</comment>
<feature type="domain" description="PDZ" evidence="3">
    <location>
        <begin position="101"/>
        <end position="187"/>
    </location>
</feature>
<dbReference type="AlphaFoldDB" id="A0AA41XDT3"/>
<dbReference type="PROSITE" id="PS50106">
    <property type="entry name" value="PDZ"/>
    <property type="match status" value="1"/>
</dbReference>
<keyword evidence="2" id="KW-0812">Transmembrane</keyword>
<dbReference type="GO" id="GO:0006508">
    <property type="term" value="P:proteolysis"/>
    <property type="evidence" value="ECO:0007669"/>
    <property type="project" value="UniProtKB-KW"/>
</dbReference>
<dbReference type="RefSeq" id="WP_254760178.1">
    <property type="nucleotide sequence ID" value="NZ_JANCLT010000010.1"/>
</dbReference>
<keyword evidence="1" id="KW-0378">Hydrolase</keyword>
<evidence type="ECO:0000256" key="1">
    <source>
        <dbReference type="PROSITE-ProRule" id="PRU01122"/>
    </source>
</evidence>
<dbReference type="Pfam" id="PF13180">
    <property type="entry name" value="PDZ_2"/>
    <property type="match status" value="1"/>
</dbReference>
<feature type="active site" evidence="1">
    <location>
        <position position="236"/>
    </location>
</feature>
<dbReference type="InterPro" id="IPR036034">
    <property type="entry name" value="PDZ_sf"/>
</dbReference>
<dbReference type="SMART" id="SM00228">
    <property type="entry name" value="PDZ"/>
    <property type="match status" value="1"/>
</dbReference>
<dbReference type="Gene3D" id="3.30.230.10">
    <property type="match status" value="1"/>
</dbReference>
<keyword evidence="2" id="KW-1133">Transmembrane helix</keyword>
<protein>
    <recommendedName>
        <fullName evidence="1">endopeptidase La</fullName>
        <ecNumber evidence="1">3.4.21.53</ecNumber>
    </recommendedName>
</protein>
<dbReference type="SUPFAM" id="SSF54211">
    <property type="entry name" value="Ribosomal protein S5 domain 2-like"/>
    <property type="match status" value="1"/>
</dbReference>
<dbReference type="Pfam" id="PF05362">
    <property type="entry name" value="Lon_C"/>
    <property type="match status" value="1"/>
</dbReference>
<evidence type="ECO:0000256" key="2">
    <source>
        <dbReference type="SAM" id="Phobius"/>
    </source>
</evidence>
<evidence type="ECO:0000259" key="3">
    <source>
        <dbReference type="PROSITE" id="PS50106"/>
    </source>
</evidence>
<evidence type="ECO:0000313" key="5">
    <source>
        <dbReference type="EMBL" id="MCP8970261.1"/>
    </source>
</evidence>
<reference evidence="5" key="1">
    <citation type="submission" date="2022-07" db="EMBL/GenBank/DDBJ databases">
        <authorList>
            <person name="Li W.-J."/>
            <person name="Deng Q.-Q."/>
        </authorList>
    </citation>
    <scope>NUCLEOTIDE SEQUENCE</scope>
    <source>
        <strain evidence="5">SYSU M60031</strain>
    </source>
</reference>
<keyword evidence="6" id="KW-1185">Reference proteome</keyword>
<proteinExistence type="inferred from homology"/>
<comment type="catalytic activity">
    <reaction evidence="1">
        <text>Hydrolysis of proteins in presence of ATP.</text>
        <dbReference type="EC" id="3.4.21.53"/>
    </reaction>
</comment>
<evidence type="ECO:0000259" key="4">
    <source>
        <dbReference type="PROSITE" id="PS51786"/>
    </source>
</evidence>
<feature type="active site" evidence="1">
    <location>
        <position position="281"/>
    </location>
</feature>
<dbReference type="NCBIfam" id="NF041438">
    <property type="entry name" value="SepM_fam_S16"/>
    <property type="match status" value="1"/>
</dbReference>